<proteinExistence type="predicted"/>
<accession>A0A921U9L5</accession>
<keyword evidence="1" id="KW-1133">Transmembrane helix</keyword>
<sequence>MGCVNSNEADEGPNVAWAMRPAFSPLRISEKRQRECATLHNGCTGKGDVSLLDFLKKNHFWMETDENLYLHLYSIYILYFQSTLTFYVTISTSTSTNIFNYVFIYQQAFRISSIHQNYTRGFSP</sequence>
<gene>
    <name evidence="2" type="ORF">BDA96_07G161700</name>
</gene>
<feature type="transmembrane region" description="Helical" evidence="1">
    <location>
        <begin position="68"/>
        <end position="90"/>
    </location>
</feature>
<evidence type="ECO:0000313" key="3">
    <source>
        <dbReference type="Proteomes" id="UP000807115"/>
    </source>
</evidence>
<reference evidence="2" key="2">
    <citation type="submission" date="2020-10" db="EMBL/GenBank/DDBJ databases">
        <authorList>
            <person name="Cooper E.A."/>
            <person name="Brenton Z.W."/>
            <person name="Flinn B.S."/>
            <person name="Jenkins J."/>
            <person name="Shu S."/>
            <person name="Flowers D."/>
            <person name="Luo F."/>
            <person name="Wang Y."/>
            <person name="Xia P."/>
            <person name="Barry K."/>
            <person name="Daum C."/>
            <person name="Lipzen A."/>
            <person name="Yoshinaga Y."/>
            <person name="Schmutz J."/>
            <person name="Saski C."/>
            <person name="Vermerris W."/>
            <person name="Kresovich S."/>
        </authorList>
    </citation>
    <scope>NUCLEOTIDE SEQUENCE</scope>
</reference>
<dbReference type="Proteomes" id="UP000807115">
    <property type="component" value="Chromosome 7"/>
</dbReference>
<reference evidence="2" key="1">
    <citation type="journal article" date="2019" name="BMC Genomics">
        <title>A new reference genome for Sorghum bicolor reveals high levels of sequence similarity between sweet and grain genotypes: implications for the genetics of sugar metabolism.</title>
        <authorList>
            <person name="Cooper E.A."/>
            <person name="Brenton Z.W."/>
            <person name="Flinn B.S."/>
            <person name="Jenkins J."/>
            <person name="Shu S."/>
            <person name="Flowers D."/>
            <person name="Luo F."/>
            <person name="Wang Y."/>
            <person name="Xia P."/>
            <person name="Barry K."/>
            <person name="Daum C."/>
            <person name="Lipzen A."/>
            <person name="Yoshinaga Y."/>
            <person name="Schmutz J."/>
            <person name="Saski C."/>
            <person name="Vermerris W."/>
            <person name="Kresovich S."/>
        </authorList>
    </citation>
    <scope>NUCLEOTIDE SEQUENCE</scope>
</reference>
<keyword evidence="1" id="KW-0812">Transmembrane</keyword>
<name>A0A921U9L5_SORBI</name>
<keyword evidence="1" id="KW-0472">Membrane</keyword>
<evidence type="ECO:0000313" key="2">
    <source>
        <dbReference type="EMBL" id="KAG0523887.1"/>
    </source>
</evidence>
<organism evidence="2 3">
    <name type="scientific">Sorghum bicolor</name>
    <name type="common">Sorghum</name>
    <name type="synonym">Sorghum vulgare</name>
    <dbReference type="NCBI Taxonomy" id="4558"/>
    <lineage>
        <taxon>Eukaryota</taxon>
        <taxon>Viridiplantae</taxon>
        <taxon>Streptophyta</taxon>
        <taxon>Embryophyta</taxon>
        <taxon>Tracheophyta</taxon>
        <taxon>Spermatophyta</taxon>
        <taxon>Magnoliopsida</taxon>
        <taxon>Liliopsida</taxon>
        <taxon>Poales</taxon>
        <taxon>Poaceae</taxon>
        <taxon>PACMAD clade</taxon>
        <taxon>Panicoideae</taxon>
        <taxon>Andropogonodae</taxon>
        <taxon>Andropogoneae</taxon>
        <taxon>Sorghinae</taxon>
        <taxon>Sorghum</taxon>
    </lineage>
</organism>
<comment type="caution">
    <text evidence="2">The sequence shown here is derived from an EMBL/GenBank/DDBJ whole genome shotgun (WGS) entry which is preliminary data.</text>
</comment>
<dbReference type="AlphaFoldDB" id="A0A921U9L5"/>
<dbReference type="EMBL" id="CM027686">
    <property type="protein sequence ID" value="KAG0523887.1"/>
    <property type="molecule type" value="Genomic_DNA"/>
</dbReference>
<protein>
    <submittedName>
        <fullName evidence="2">Uncharacterized protein</fullName>
    </submittedName>
</protein>
<evidence type="ECO:0000256" key="1">
    <source>
        <dbReference type="SAM" id="Phobius"/>
    </source>
</evidence>